<dbReference type="InterPro" id="IPR001765">
    <property type="entry name" value="Carbonic_anhydrase"/>
</dbReference>
<protein>
    <submittedName>
        <fullName evidence="5">Unannotated protein</fullName>
    </submittedName>
</protein>
<dbReference type="PANTHER" id="PTHR43175:SF3">
    <property type="entry name" value="CARBON DISULFIDE HYDROLASE"/>
    <property type="match status" value="1"/>
</dbReference>
<evidence type="ECO:0000256" key="2">
    <source>
        <dbReference type="ARBA" id="ARBA00006217"/>
    </source>
</evidence>
<evidence type="ECO:0000256" key="1">
    <source>
        <dbReference type="ARBA" id="ARBA00001947"/>
    </source>
</evidence>
<gene>
    <name evidence="5" type="ORF">UFOPK3605_00518</name>
    <name evidence="6" type="ORF">UFOPK4121_01293</name>
</gene>
<dbReference type="GO" id="GO:0004089">
    <property type="term" value="F:carbonate dehydratase activity"/>
    <property type="evidence" value="ECO:0007669"/>
    <property type="project" value="InterPro"/>
</dbReference>
<dbReference type="Pfam" id="PF00484">
    <property type="entry name" value="Pro_CA"/>
    <property type="match status" value="1"/>
</dbReference>
<evidence type="ECO:0000256" key="4">
    <source>
        <dbReference type="ARBA" id="ARBA00022833"/>
    </source>
</evidence>
<dbReference type="EMBL" id="CAFBPQ010000050">
    <property type="protein sequence ID" value="CAB5030228.1"/>
    <property type="molecule type" value="Genomic_DNA"/>
</dbReference>
<dbReference type="SUPFAM" id="SSF53056">
    <property type="entry name" value="beta-carbonic anhydrase, cab"/>
    <property type="match status" value="1"/>
</dbReference>
<dbReference type="EMBL" id="CAFBMM010000015">
    <property type="protein sequence ID" value="CAB4901679.1"/>
    <property type="molecule type" value="Genomic_DNA"/>
</dbReference>
<comment type="cofactor">
    <cofactor evidence="1">
        <name>Zn(2+)</name>
        <dbReference type="ChEBI" id="CHEBI:29105"/>
    </cofactor>
</comment>
<dbReference type="InterPro" id="IPR036874">
    <property type="entry name" value="Carbonic_anhydrase_sf"/>
</dbReference>
<dbReference type="Gene3D" id="3.40.1050.10">
    <property type="entry name" value="Carbonic anhydrase"/>
    <property type="match status" value="1"/>
</dbReference>
<evidence type="ECO:0000313" key="6">
    <source>
        <dbReference type="EMBL" id="CAB5030228.1"/>
    </source>
</evidence>
<evidence type="ECO:0000256" key="3">
    <source>
        <dbReference type="ARBA" id="ARBA00022723"/>
    </source>
</evidence>
<keyword evidence="4" id="KW-0862">Zinc</keyword>
<dbReference type="AlphaFoldDB" id="A0A6J7GEB2"/>
<name>A0A6J7GEB2_9ZZZZ</name>
<reference evidence="5" key="1">
    <citation type="submission" date="2020-05" db="EMBL/GenBank/DDBJ databases">
        <authorList>
            <person name="Chiriac C."/>
            <person name="Salcher M."/>
            <person name="Ghai R."/>
            <person name="Kavagutti S V."/>
        </authorList>
    </citation>
    <scope>NUCLEOTIDE SEQUENCE</scope>
</reference>
<proteinExistence type="inferred from homology"/>
<comment type="similarity">
    <text evidence="2">Belongs to the beta-class carbonic anhydrase family.</text>
</comment>
<dbReference type="PANTHER" id="PTHR43175">
    <property type="entry name" value="CARBONIC ANHYDRASE"/>
    <property type="match status" value="1"/>
</dbReference>
<dbReference type="GO" id="GO:0008270">
    <property type="term" value="F:zinc ion binding"/>
    <property type="evidence" value="ECO:0007669"/>
    <property type="project" value="InterPro"/>
</dbReference>
<organism evidence="5">
    <name type="scientific">freshwater metagenome</name>
    <dbReference type="NCBI Taxonomy" id="449393"/>
    <lineage>
        <taxon>unclassified sequences</taxon>
        <taxon>metagenomes</taxon>
        <taxon>ecological metagenomes</taxon>
    </lineage>
</organism>
<accession>A0A6J7GEB2</accession>
<dbReference type="CDD" id="cd03379">
    <property type="entry name" value="beta_CA_cladeD"/>
    <property type="match status" value="1"/>
</dbReference>
<dbReference type="SMART" id="SM00947">
    <property type="entry name" value="Pro_CA"/>
    <property type="match status" value="1"/>
</dbReference>
<sequence>MAADKDAFADVFAGNASYANSFVDAGLSGVAGQGLAIITCIDSRINPLAVVGMKAGDVKIIRNAGAHVTDDVLRTLVLATYLLNVNRVLVMPHTDCRMANNSEAEIHANIMDRHGVDTRSMEFNTIDDQAKVLEIGLTRIESFPLLPDDLQVAGALYDVHTGRLEMFAR</sequence>
<keyword evidence="3" id="KW-0479">Metal-binding</keyword>
<evidence type="ECO:0000313" key="5">
    <source>
        <dbReference type="EMBL" id="CAB4901679.1"/>
    </source>
</evidence>